<feature type="domain" description="PA14" evidence="2">
    <location>
        <begin position="653"/>
        <end position="798"/>
    </location>
</feature>
<evidence type="ECO:0000259" key="1">
    <source>
        <dbReference type="PROSITE" id="PS50853"/>
    </source>
</evidence>
<gene>
    <name evidence="3" type="ORF">DXN05_04225</name>
</gene>
<sequence length="2272" mass="240754">MSRTNAYPYTSKQLQMQKFYLVFAFACTTLLLLSISSIAQSVLDPNDAIVSYDANNPPTQPAYGTIGKWTRTKKLSWNTDSYKCYIYKGIAFRLKFPKTYNPTLNDGKQYPMLVFWHGAGESGDLSDNEYSMYHGGDVFKAAVDNGQFDGYILFMQSNGGFWGPQAYSACSELIEYMVTNNKLDPFRVSDNGLSAGGQGTWEMAMAYPTKIAAALPMSYTSIGYKDNSTVNTLKWTPIWNFQGGQDGSPAPQTSQQVRDAFLAAGGNYTYTEYPDLAHGTWDRAWTEPNFFPYLNAAHKANPWALTGKTQFCPGETVTATLGVTAGFDAYEWRKDGTIIPGATGNQITATAFGTYDCHVKKGNTWSVWSPIPIVLQQKAPTVPPIITVNGLATKVLPAPDSSTTVPLQVPDGYASYSWQSTSSATVLSTTRFLSAGVGSFKVQVSEKFGCASNFSAPFTVLSANGANGPDAPIGLSATAASKTQIKLIWSENPNPAFNETNYEVYQATAAAGPYRLIAFTGRDTTTYTASGLNANTAYYYKVRAVNNNAASISVGPASAITQADLTPPTAPTNLRSGGVSKSSVTLIWDAATDDVGVSNYDIYVNGVKSYSVGAQTTFTVYNLVEGSTYTFLVKARDLSGNISPFSNQAAIGAGYNGLNYSYYNGAWNNLPDFKTLTPVATGVTPNVTLNNRLDETNFAFLWTGYITIPVTGTYTFQTSSDDGSKLYIDSDYVFSAPATVNNDGLHGTVTVTSAPITLTAGAHKFNATFMQQGGGYVMNVLWKTPQTGGQFVAIPDSAFVEKITGGAVPTAPTNLTATAVSFNKINLSWTDTSSIETGTEIYRSTSAAGPYVTVATLKAGKTTYSDTTVQASTTYYYKIKDVGAYGSSPYNDEGFASLNYGYYETNVISVLPDFTTLAATKTGQINNFLFTPQNRTTNVAFNYTGNIKIATAGTYTFYTSSDDGSALYIDGALVVNNDGLHATQEKSGTKVLSAGFHTIRVGFFQQGGGEVLTVSYAGPGISKRAIPDSVMNVTPANATTQPLPNAPNVPSGFTVKGVTPNSVTLFWKDLNSNQTAYELYRSSNNNTSYGLIATIPSTDSVTYIDSNLFANAQYYYKVRAINNINASGYAPEVSATTSNNIPVVGALSDKSMRYGTSLQVNITATDADNEQLTTVLSNQPAFATFNSTGNGTATITFNPQQTNQGVYNNITVTVSDQHGGSKAVSFNLTVNDNYNPVINPISNVTLGEGSTAAVNVSGTDQNPSDAVALSFDNLPSFVTIGSNSAGAATLNVKPGYADNGIYTVTANASDGRGGTDSKTFTITVNDVSTSRKIYVNFTAGNKLASAPWNNTGKNPVLNDVYGPFKDDGGNQTTSTIKVLSSWQAQNPGANDVGVSTGNNSGVYPDNAISTAYYTAAGAVQTFKLTGLDTAASYTYNLTFFGSRSGVTDDRTSVYTVKGTSVSLNAASNSKNTISVNGLRPDADSSFTITLKAGGASAYGYINTLVVERIFDDGSAPAAPKNLAATLTANNSASLTWTSVAYNESGYTVFRATNPAGPFTSIGTTAAKATGFVDSLTSGGTTYYYQVQSFNSHGTSAFTPAVQVSIPAKTPVLATIADQYLRGDQTVNVAVTASYGTSSTLTLTATKLPPFATFTDNGNATGTLTLSPTNNQQGTFSGVTITAKDGLGNTSVKTFSIIVKDKNQVSVYVNFNQVNPEPWPWNSFNAAPNAGASITNLKDDINTATGINVTLPETWAGANNVGATTGNNSGVFNDNVMSTAYFESAATTRHINISGLNPAKQYSLVLFASRGGITDTRLTNFSVGAKTASLNAAGNTSNTVTLANITPDASGNVVLNVAKDASSSYAYINAMVIQQITAAPVNNTPATPTTLVAYGQSRTSITLNWKDLATNETAYEIWRSDTYNGTFSLIDTVAANATAYTNTGLPQNSRYYYKVRAKNNTVFSSYSNMAGAGVLTYLVYIQFNKDSAAGAPWNSTNALPQAESTFGGFLNDANNPTGLSLTVVDGGFSGVNPYGKLTGNNSGIYPDNVLRSTWWLDVSSTGTLRINGLNQATKYNFVFSGSRDGNGDNGNRTTQYTVGGVSAYLNCTDNTTKTTQINGIVPDANGAATVSVKAGPGSSYGYIGSLVIQAFDAADTSGSTSPFSRTTRTPLVAARVDSATTDANVITSIGAYPNPISDDVTLRLKLQKPVDRANVVITDFTGRIVFTRELRNLNKGDNNLKLGTNAAGWPHGIYLVKVLGIPGKEHTTISIMK</sequence>
<dbReference type="Gene3D" id="2.60.120.380">
    <property type="match status" value="2"/>
</dbReference>
<dbReference type="InterPro" id="IPR013783">
    <property type="entry name" value="Ig-like_fold"/>
</dbReference>
<feature type="domain" description="Fibronectin type-III" evidence="1">
    <location>
        <begin position="1049"/>
        <end position="1140"/>
    </location>
</feature>
<evidence type="ECO:0000259" key="2">
    <source>
        <dbReference type="PROSITE" id="PS51820"/>
    </source>
</evidence>
<dbReference type="SMART" id="SM00758">
    <property type="entry name" value="PA14"/>
    <property type="match status" value="2"/>
</dbReference>
<evidence type="ECO:0000313" key="4">
    <source>
        <dbReference type="Proteomes" id="UP000261284"/>
    </source>
</evidence>
<dbReference type="SUPFAM" id="SSF49313">
    <property type="entry name" value="Cadherin-like"/>
    <property type="match status" value="2"/>
</dbReference>
<dbReference type="Pfam" id="PF05345">
    <property type="entry name" value="He_PIG"/>
    <property type="match status" value="2"/>
</dbReference>
<dbReference type="InterPro" id="IPR015919">
    <property type="entry name" value="Cadherin-like_sf"/>
</dbReference>
<dbReference type="Gene3D" id="3.40.50.1820">
    <property type="entry name" value="alpha/beta hydrolase"/>
    <property type="match status" value="1"/>
</dbReference>
<reference evidence="3 4" key="1">
    <citation type="submission" date="2018-08" db="EMBL/GenBank/DDBJ databases">
        <title>Chitinophagaceae sp. K23C18032701, a novel bacterium isolated from forest soil.</title>
        <authorList>
            <person name="Wang C."/>
        </authorList>
    </citation>
    <scope>NUCLEOTIDE SEQUENCE [LARGE SCALE GENOMIC DNA]</scope>
    <source>
        <strain evidence="3 4">K23C18032701</strain>
    </source>
</reference>
<dbReference type="PROSITE" id="PS51820">
    <property type="entry name" value="PA14"/>
    <property type="match status" value="2"/>
</dbReference>
<organism evidence="3 4">
    <name type="scientific">Deminuibacter soli</name>
    <dbReference type="NCBI Taxonomy" id="2291815"/>
    <lineage>
        <taxon>Bacteria</taxon>
        <taxon>Pseudomonadati</taxon>
        <taxon>Bacteroidota</taxon>
        <taxon>Chitinophagia</taxon>
        <taxon>Chitinophagales</taxon>
        <taxon>Chitinophagaceae</taxon>
        <taxon>Deminuibacter</taxon>
    </lineage>
</organism>
<dbReference type="PANTHER" id="PTHR24099:SF11">
    <property type="entry name" value="FIBRONECTIN TYPE III DOMAIN-CONTAINING 3BA-RELATED"/>
    <property type="match status" value="1"/>
</dbReference>
<dbReference type="InterPro" id="IPR037524">
    <property type="entry name" value="PA14/GLEYA"/>
</dbReference>
<dbReference type="EMBL" id="QTJU01000001">
    <property type="protein sequence ID" value="RFM30185.1"/>
    <property type="molecule type" value="Genomic_DNA"/>
</dbReference>
<evidence type="ECO:0000313" key="3">
    <source>
        <dbReference type="EMBL" id="RFM30185.1"/>
    </source>
</evidence>
<evidence type="ECO:0008006" key="5">
    <source>
        <dbReference type="Google" id="ProtNLM"/>
    </source>
</evidence>
<dbReference type="Pfam" id="PF07691">
    <property type="entry name" value="PA14"/>
    <property type="match status" value="2"/>
</dbReference>
<comment type="caution">
    <text evidence="3">The sequence shown here is derived from an EMBL/GenBank/DDBJ whole genome shotgun (WGS) entry which is preliminary data.</text>
</comment>
<feature type="domain" description="Fibronectin type-III" evidence="1">
    <location>
        <begin position="811"/>
        <end position="901"/>
    </location>
</feature>
<dbReference type="InterPro" id="IPR029058">
    <property type="entry name" value="AB_hydrolase_fold"/>
</dbReference>
<dbReference type="SUPFAM" id="SSF56988">
    <property type="entry name" value="Anthrax protective antigen"/>
    <property type="match status" value="2"/>
</dbReference>
<keyword evidence="4" id="KW-1185">Reference proteome</keyword>
<dbReference type="InterPro" id="IPR003961">
    <property type="entry name" value="FN3_dom"/>
</dbReference>
<dbReference type="SMART" id="SM00060">
    <property type="entry name" value="FN3"/>
    <property type="match status" value="6"/>
</dbReference>
<feature type="domain" description="Fibronectin type-III" evidence="1">
    <location>
        <begin position="1518"/>
        <end position="1608"/>
    </location>
</feature>
<dbReference type="InterPro" id="IPR050617">
    <property type="entry name" value="E3_ligase_FN3/SPRY"/>
</dbReference>
<dbReference type="PANTHER" id="PTHR24099">
    <property type="entry name" value="E3 UBIQUITIN-PROTEIN LIGASE TRIM36-RELATED"/>
    <property type="match status" value="1"/>
</dbReference>
<feature type="domain" description="PA14" evidence="2">
    <location>
        <begin position="893"/>
        <end position="1030"/>
    </location>
</feature>
<dbReference type="Proteomes" id="UP000261284">
    <property type="component" value="Unassembled WGS sequence"/>
</dbReference>
<dbReference type="Pfam" id="PF17963">
    <property type="entry name" value="Big_9"/>
    <property type="match status" value="1"/>
</dbReference>
<feature type="domain" description="Fibronectin type-III" evidence="1">
    <location>
        <begin position="471"/>
        <end position="569"/>
    </location>
</feature>
<name>A0A3E1NQI4_9BACT</name>
<accession>A0A3E1NQI4</accession>
<dbReference type="Gene3D" id="2.60.40.10">
    <property type="entry name" value="Immunoglobulins"/>
    <property type="match status" value="9"/>
</dbReference>
<dbReference type="InterPro" id="IPR011658">
    <property type="entry name" value="PA14_dom"/>
</dbReference>
<dbReference type="GO" id="GO:0005509">
    <property type="term" value="F:calcium ion binding"/>
    <property type="evidence" value="ECO:0007669"/>
    <property type="project" value="InterPro"/>
</dbReference>
<dbReference type="CDD" id="cd00063">
    <property type="entry name" value="FN3"/>
    <property type="match status" value="6"/>
</dbReference>
<dbReference type="SUPFAM" id="SSF53474">
    <property type="entry name" value="alpha/beta-Hydrolases"/>
    <property type="match status" value="1"/>
</dbReference>
<dbReference type="PROSITE" id="PS50853">
    <property type="entry name" value="FN3"/>
    <property type="match status" value="6"/>
</dbReference>
<feature type="domain" description="Fibronectin type-III" evidence="1">
    <location>
        <begin position="570"/>
        <end position="656"/>
    </location>
</feature>
<dbReference type="GO" id="GO:0016020">
    <property type="term" value="C:membrane"/>
    <property type="evidence" value="ECO:0007669"/>
    <property type="project" value="InterPro"/>
</dbReference>
<dbReference type="Pfam" id="PF18962">
    <property type="entry name" value="Por_Secre_tail"/>
    <property type="match status" value="1"/>
</dbReference>
<dbReference type="InterPro" id="IPR026444">
    <property type="entry name" value="Secre_tail"/>
</dbReference>
<dbReference type="SUPFAM" id="SSF49265">
    <property type="entry name" value="Fibronectin type III"/>
    <property type="match status" value="3"/>
</dbReference>
<dbReference type="InterPro" id="IPR036116">
    <property type="entry name" value="FN3_sf"/>
</dbReference>
<feature type="domain" description="Fibronectin type-III" evidence="1">
    <location>
        <begin position="1886"/>
        <end position="1978"/>
    </location>
</feature>
<proteinExistence type="predicted"/>
<protein>
    <recommendedName>
        <fullName evidence="5">T9SS C-terminal target domain-containing protein</fullName>
    </recommendedName>
</protein>
<dbReference type="Pfam" id="PF00041">
    <property type="entry name" value="fn3"/>
    <property type="match status" value="3"/>
</dbReference>